<dbReference type="EMBL" id="JAFFZE010000025">
    <property type="protein sequence ID" value="MCT2587412.1"/>
    <property type="molecule type" value="Genomic_DNA"/>
</dbReference>
<evidence type="ECO:0000313" key="2">
    <source>
        <dbReference type="Proteomes" id="UP001156441"/>
    </source>
</evidence>
<gene>
    <name evidence="1" type="ORF">JT362_30240</name>
</gene>
<accession>A0ABT2JHP9</accession>
<organism evidence="1 2">
    <name type="scientific">Actinophytocola gossypii</name>
    <dbReference type="NCBI Taxonomy" id="2812003"/>
    <lineage>
        <taxon>Bacteria</taxon>
        <taxon>Bacillati</taxon>
        <taxon>Actinomycetota</taxon>
        <taxon>Actinomycetes</taxon>
        <taxon>Pseudonocardiales</taxon>
        <taxon>Pseudonocardiaceae</taxon>
    </lineage>
</organism>
<evidence type="ECO:0008006" key="3">
    <source>
        <dbReference type="Google" id="ProtNLM"/>
    </source>
</evidence>
<keyword evidence="2" id="KW-1185">Reference proteome</keyword>
<dbReference type="Proteomes" id="UP001156441">
    <property type="component" value="Unassembled WGS sequence"/>
</dbReference>
<dbReference type="RefSeq" id="WP_260195291.1">
    <property type="nucleotide sequence ID" value="NZ_JAFFZE010000025.1"/>
</dbReference>
<evidence type="ECO:0000313" key="1">
    <source>
        <dbReference type="EMBL" id="MCT2587412.1"/>
    </source>
</evidence>
<sequence length="127" mass="12950">MAAPRPPPVTSPAAAAALAVTSRSSAGTPGIVVRADCRAPPASWTGSAVWPAVAASSSILVTASSTASTARSAGEPDQYPVRVASEWRRSSARRVRELARWVHSSASASSWAGSACSTTMTIRVSRG</sequence>
<protein>
    <recommendedName>
        <fullName evidence="3">Secreted protein</fullName>
    </recommendedName>
</protein>
<comment type="caution">
    <text evidence="1">The sequence shown here is derived from an EMBL/GenBank/DDBJ whole genome shotgun (WGS) entry which is preliminary data.</text>
</comment>
<name>A0ABT2JHP9_9PSEU</name>
<reference evidence="1 2" key="1">
    <citation type="submission" date="2021-02" db="EMBL/GenBank/DDBJ databases">
        <title>Actinophytocola xerophila sp. nov., isolated from soil of cotton cropping field.</title>
        <authorList>
            <person name="Huang R."/>
            <person name="Chen X."/>
            <person name="Ge X."/>
            <person name="Liu W."/>
        </authorList>
    </citation>
    <scope>NUCLEOTIDE SEQUENCE [LARGE SCALE GENOMIC DNA]</scope>
    <source>
        <strain evidence="1 2">S1-96</strain>
    </source>
</reference>
<proteinExistence type="predicted"/>